<dbReference type="Pfam" id="PF14265">
    <property type="entry name" value="DUF4355"/>
    <property type="match status" value="1"/>
</dbReference>
<gene>
    <name evidence="2" type="ORF">NE542_00595</name>
</gene>
<dbReference type="EMBL" id="JANGBO010000001">
    <property type="protein sequence ID" value="MCQ5060341.1"/>
    <property type="molecule type" value="Genomic_DNA"/>
</dbReference>
<comment type="caution">
    <text evidence="2">The sequence shown here is derived from an EMBL/GenBank/DDBJ whole genome shotgun (WGS) entry which is preliminary data.</text>
</comment>
<feature type="region of interest" description="Disordered" evidence="1">
    <location>
        <begin position="21"/>
        <end position="55"/>
    </location>
</feature>
<organism evidence="2 3">
    <name type="scientific">Faecalibacillus intestinalis</name>
    <dbReference type="NCBI Taxonomy" id="1982626"/>
    <lineage>
        <taxon>Bacteria</taxon>
        <taxon>Bacillati</taxon>
        <taxon>Bacillota</taxon>
        <taxon>Erysipelotrichia</taxon>
        <taxon>Erysipelotrichales</taxon>
        <taxon>Coprobacillaceae</taxon>
        <taxon>Faecalibacillus</taxon>
    </lineage>
</organism>
<dbReference type="Proteomes" id="UP001204814">
    <property type="component" value="Unassembled WGS sequence"/>
</dbReference>
<feature type="region of interest" description="Disordered" evidence="1">
    <location>
        <begin position="67"/>
        <end position="97"/>
    </location>
</feature>
<reference evidence="2" key="1">
    <citation type="submission" date="2022-06" db="EMBL/GenBank/DDBJ databases">
        <title>Isolation of gut microbiota from human fecal samples.</title>
        <authorList>
            <person name="Pamer E.G."/>
            <person name="Barat B."/>
            <person name="Waligurski E."/>
            <person name="Medina S."/>
            <person name="Paddock L."/>
            <person name="Mostad J."/>
        </authorList>
    </citation>
    <scope>NUCLEOTIDE SEQUENCE</scope>
    <source>
        <strain evidence="2">DFI.6.24</strain>
    </source>
</reference>
<name>A0AAP2UBY2_9FIRM</name>
<evidence type="ECO:0000313" key="2">
    <source>
        <dbReference type="EMBL" id="MCQ5060341.1"/>
    </source>
</evidence>
<sequence length="210" mass="23936">MKKELEELLKLSHKRNFNLQLFADDGGEGGSGGTDDPEDKSGDDEKEDKKYTDEDVNNIINRKFAEWEKRQKEKSAKAAEAERLKNMTEEEKRKHEMEELQKKIAGYEKEKAIGAMTKVARGILNDSKIVVNDELLGNLVAEDAETTKTNVENFVKNFNDAVQKAVAEALRGKTPRLKDGSKELTKEDILKIKNRSERQKAMAEHPELFR</sequence>
<dbReference type="RefSeq" id="WP_227351885.1">
    <property type="nucleotide sequence ID" value="NZ_JAJDKX010000003.1"/>
</dbReference>
<evidence type="ECO:0000256" key="1">
    <source>
        <dbReference type="SAM" id="MobiDB-lite"/>
    </source>
</evidence>
<dbReference type="InterPro" id="IPR025580">
    <property type="entry name" value="Gp46"/>
</dbReference>
<proteinExistence type="predicted"/>
<accession>A0AAP2UBY2</accession>
<feature type="compositionally biased region" description="Acidic residues" evidence="1">
    <location>
        <begin position="35"/>
        <end position="46"/>
    </location>
</feature>
<evidence type="ECO:0000313" key="3">
    <source>
        <dbReference type="Proteomes" id="UP001204814"/>
    </source>
</evidence>
<protein>
    <submittedName>
        <fullName evidence="2">DUF4355 domain-containing protein</fullName>
    </submittedName>
</protein>
<dbReference type="AlphaFoldDB" id="A0AAP2UBY2"/>